<evidence type="ECO:0000259" key="11">
    <source>
        <dbReference type="Pfam" id="PF04313"/>
    </source>
</evidence>
<evidence type="ECO:0000256" key="2">
    <source>
        <dbReference type="ARBA" id="ARBA00008598"/>
    </source>
</evidence>
<keyword evidence="10" id="KW-0238">DNA-binding</keyword>
<organism evidence="12 13">
    <name type="scientific">Alicycliphilus denitrificans</name>
    <dbReference type="NCBI Taxonomy" id="179636"/>
    <lineage>
        <taxon>Bacteria</taxon>
        <taxon>Pseudomonadati</taxon>
        <taxon>Pseudomonadota</taxon>
        <taxon>Betaproteobacteria</taxon>
        <taxon>Burkholderiales</taxon>
        <taxon>Comamonadaceae</taxon>
        <taxon>Alicycliphilus</taxon>
    </lineage>
</organism>
<evidence type="ECO:0000256" key="1">
    <source>
        <dbReference type="ARBA" id="ARBA00000851"/>
    </source>
</evidence>
<accession>A0A858ZVP5</accession>
<comment type="catalytic activity">
    <reaction evidence="1">
        <text>Endonucleolytic cleavage of DNA to give random double-stranded fragments with terminal 5'-phosphates, ATP is simultaneously hydrolyzed.</text>
        <dbReference type="EC" id="3.1.21.3"/>
    </reaction>
</comment>
<dbReference type="GO" id="GO:0005524">
    <property type="term" value="F:ATP binding"/>
    <property type="evidence" value="ECO:0007669"/>
    <property type="project" value="UniProtKB-KW"/>
</dbReference>
<evidence type="ECO:0000256" key="3">
    <source>
        <dbReference type="ARBA" id="ARBA00012654"/>
    </source>
</evidence>
<dbReference type="Proteomes" id="UP000500755">
    <property type="component" value="Chromosome"/>
</dbReference>
<evidence type="ECO:0000313" key="12">
    <source>
        <dbReference type="EMBL" id="QKD44672.1"/>
    </source>
</evidence>
<dbReference type="InterPro" id="IPR051268">
    <property type="entry name" value="Type-I_R_enzyme_R_subunit"/>
</dbReference>
<keyword evidence="4" id="KW-0540">Nuclease</keyword>
<dbReference type="PANTHER" id="PTHR30195">
    <property type="entry name" value="TYPE I SITE-SPECIFIC DEOXYRIBONUCLEASE PROTEIN SUBUNIT M AND R"/>
    <property type="match status" value="1"/>
</dbReference>
<dbReference type="EC" id="3.1.21.3" evidence="3"/>
<name>A0A858ZVP5_9BURK</name>
<dbReference type="GO" id="GO:0009307">
    <property type="term" value="P:DNA restriction-modification system"/>
    <property type="evidence" value="ECO:0007669"/>
    <property type="project" value="UniProtKB-KW"/>
</dbReference>
<evidence type="ECO:0000256" key="7">
    <source>
        <dbReference type="ARBA" id="ARBA00022759"/>
    </source>
</evidence>
<keyword evidence="6" id="KW-0680">Restriction system</keyword>
<evidence type="ECO:0000256" key="9">
    <source>
        <dbReference type="ARBA" id="ARBA00022840"/>
    </source>
</evidence>
<keyword evidence="7 12" id="KW-0255">Endonuclease</keyword>
<dbReference type="Pfam" id="PF04313">
    <property type="entry name" value="HSDR_N"/>
    <property type="match status" value="1"/>
</dbReference>
<evidence type="ECO:0000313" key="13">
    <source>
        <dbReference type="Proteomes" id="UP000500755"/>
    </source>
</evidence>
<dbReference type="AlphaFoldDB" id="A0A858ZVP5"/>
<keyword evidence="5" id="KW-0547">Nucleotide-binding</keyword>
<dbReference type="GO" id="GO:0003677">
    <property type="term" value="F:DNA binding"/>
    <property type="evidence" value="ECO:0007669"/>
    <property type="project" value="UniProtKB-KW"/>
</dbReference>
<keyword evidence="9" id="KW-0067">ATP-binding</keyword>
<feature type="domain" description="Restriction endonuclease type I HsdR N-terminal" evidence="11">
    <location>
        <begin position="1"/>
        <end position="229"/>
    </location>
</feature>
<evidence type="ECO:0000256" key="8">
    <source>
        <dbReference type="ARBA" id="ARBA00022801"/>
    </source>
</evidence>
<evidence type="ECO:0000256" key="6">
    <source>
        <dbReference type="ARBA" id="ARBA00022747"/>
    </source>
</evidence>
<gene>
    <name evidence="12" type="ORF">HF896_14065</name>
</gene>
<proteinExistence type="inferred from homology"/>
<dbReference type="PANTHER" id="PTHR30195:SF15">
    <property type="entry name" value="TYPE I RESTRICTION ENZYME HINDI ENDONUCLEASE SUBUNIT"/>
    <property type="match status" value="1"/>
</dbReference>
<evidence type="ECO:0000256" key="10">
    <source>
        <dbReference type="ARBA" id="ARBA00023125"/>
    </source>
</evidence>
<evidence type="ECO:0000256" key="5">
    <source>
        <dbReference type="ARBA" id="ARBA00022741"/>
    </source>
</evidence>
<keyword evidence="8" id="KW-0378">Hydrolase</keyword>
<dbReference type="RefSeq" id="WP_168727959.1">
    <property type="nucleotide sequence ID" value="NZ_CP051298.1"/>
</dbReference>
<reference evidence="12 13" key="1">
    <citation type="submission" date="2020-05" db="EMBL/GenBank/DDBJ databases">
        <title>Complete genome sequence of Alicycliphilus denitrificans DP3.</title>
        <authorList>
            <person name="Chen X."/>
        </authorList>
    </citation>
    <scope>NUCLEOTIDE SEQUENCE [LARGE SCALE GENOMIC DNA]</scope>
    <source>
        <strain evidence="12 13">DP3</strain>
    </source>
</reference>
<dbReference type="GO" id="GO:0009035">
    <property type="term" value="F:type I site-specific deoxyribonuclease activity"/>
    <property type="evidence" value="ECO:0007669"/>
    <property type="project" value="UniProtKB-EC"/>
</dbReference>
<sequence length="285" mass="31700">MSERTLVELPLLQQLQNLDWSIIDQGEGCPSDPAKSLRKTFREVLLKQVFFTAVRSINRDPAGAEWLTDNDLEGVYQLVAGAKGTLVEANKAVYELLSKGVPVDRETATGKESVTVKLIDFDNPTANSFHAINQFRIDTPGQVKDHIRPDVTLFINGLPIVVIEAKEANEFTSVPLQEGKTQLMRYAERRPADTKGGKLEGEERLFHTNLFLVATTGTEAVYGSITTDPDDFQKWKSIMPAKYAQFQTPLGGPAREQEVLVQGMFPKETLVDLLQNFVLFTTKSG</sequence>
<dbReference type="CDD" id="cd22332">
    <property type="entry name" value="HsdR_N"/>
    <property type="match status" value="1"/>
</dbReference>
<evidence type="ECO:0000256" key="4">
    <source>
        <dbReference type="ARBA" id="ARBA00022722"/>
    </source>
</evidence>
<dbReference type="InterPro" id="IPR007409">
    <property type="entry name" value="Restrct_endonuc_type1_HsdR_N"/>
</dbReference>
<dbReference type="Gene3D" id="3.90.1570.50">
    <property type="match status" value="1"/>
</dbReference>
<dbReference type="EMBL" id="CP051298">
    <property type="protein sequence ID" value="QKD44672.1"/>
    <property type="molecule type" value="Genomic_DNA"/>
</dbReference>
<comment type="similarity">
    <text evidence="2">Belongs to the HsdR family.</text>
</comment>
<protein>
    <recommendedName>
        <fullName evidence="3">type I site-specific deoxyribonuclease</fullName>
        <ecNumber evidence="3">3.1.21.3</ecNumber>
    </recommendedName>
</protein>